<dbReference type="Proteomes" id="UP000265520">
    <property type="component" value="Unassembled WGS sequence"/>
</dbReference>
<sequence length="60" mass="6502">STSCASRRHQKVKLPLHQYTASRANPSCAPRQGQKAKPPSQHELRVAPEAENGGIVAVWA</sequence>
<organism evidence="2 3">
    <name type="scientific">Trifolium medium</name>
    <dbReference type="NCBI Taxonomy" id="97028"/>
    <lineage>
        <taxon>Eukaryota</taxon>
        <taxon>Viridiplantae</taxon>
        <taxon>Streptophyta</taxon>
        <taxon>Embryophyta</taxon>
        <taxon>Tracheophyta</taxon>
        <taxon>Spermatophyta</taxon>
        <taxon>Magnoliopsida</taxon>
        <taxon>eudicotyledons</taxon>
        <taxon>Gunneridae</taxon>
        <taxon>Pentapetalae</taxon>
        <taxon>rosids</taxon>
        <taxon>fabids</taxon>
        <taxon>Fabales</taxon>
        <taxon>Fabaceae</taxon>
        <taxon>Papilionoideae</taxon>
        <taxon>50 kb inversion clade</taxon>
        <taxon>NPAAA clade</taxon>
        <taxon>Hologalegina</taxon>
        <taxon>IRL clade</taxon>
        <taxon>Trifolieae</taxon>
        <taxon>Trifolium</taxon>
    </lineage>
</organism>
<dbReference type="AlphaFoldDB" id="A0A392T601"/>
<dbReference type="EMBL" id="LXQA010512690">
    <property type="protein sequence ID" value="MCI56459.1"/>
    <property type="molecule type" value="Genomic_DNA"/>
</dbReference>
<comment type="caution">
    <text evidence="2">The sequence shown here is derived from an EMBL/GenBank/DDBJ whole genome shotgun (WGS) entry which is preliminary data.</text>
</comment>
<feature type="non-terminal residue" evidence="2">
    <location>
        <position position="1"/>
    </location>
</feature>
<keyword evidence="3" id="KW-1185">Reference proteome</keyword>
<name>A0A392T601_9FABA</name>
<evidence type="ECO:0000313" key="2">
    <source>
        <dbReference type="EMBL" id="MCI56459.1"/>
    </source>
</evidence>
<evidence type="ECO:0000313" key="3">
    <source>
        <dbReference type="Proteomes" id="UP000265520"/>
    </source>
</evidence>
<accession>A0A392T601</accession>
<protein>
    <submittedName>
        <fullName evidence="2">Uncharacterized protein</fullName>
    </submittedName>
</protein>
<proteinExistence type="predicted"/>
<evidence type="ECO:0000256" key="1">
    <source>
        <dbReference type="SAM" id="MobiDB-lite"/>
    </source>
</evidence>
<feature type="region of interest" description="Disordered" evidence="1">
    <location>
        <begin position="21"/>
        <end position="42"/>
    </location>
</feature>
<reference evidence="2 3" key="1">
    <citation type="journal article" date="2018" name="Front. Plant Sci.">
        <title>Red Clover (Trifolium pratense) and Zigzag Clover (T. medium) - A Picture of Genomic Similarities and Differences.</title>
        <authorList>
            <person name="Dluhosova J."/>
            <person name="Istvanek J."/>
            <person name="Nedelnik J."/>
            <person name="Repkova J."/>
        </authorList>
    </citation>
    <scope>NUCLEOTIDE SEQUENCE [LARGE SCALE GENOMIC DNA]</scope>
    <source>
        <strain evidence="3">cv. 10/8</strain>
        <tissue evidence="2">Leaf</tissue>
    </source>
</reference>